<sequence length="144" mass="17229">MTDIFDKKKRSEIMSSVKSKDTQPELIVRRILRSMGYGYRLHRKDLPGTPDIVLTKYKKVIFVHGCFWHGHEGCSRAKLPQTNRKFWQEKIEKNILRDQKAFQDLRSLGWTSLIIWTCEIRDEEKLKEKITNFLLEDRIGRNDY</sequence>
<evidence type="ECO:0000256" key="2">
    <source>
        <dbReference type="ARBA" id="ARBA00022759"/>
    </source>
</evidence>
<dbReference type="InterPro" id="IPR004603">
    <property type="entry name" value="DNA_mismatch_endonuc_vsr"/>
</dbReference>
<evidence type="ECO:0000256" key="4">
    <source>
        <dbReference type="ARBA" id="ARBA00022801"/>
    </source>
</evidence>
<evidence type="ECO:0000256" key="1">
    <source>
        <dbReference type="ARBA" id="ARBA00022722"/>
    </source>
</evidence>
<dbReference type="GO" id="GO:0006298">
    <property type="term" value="P:mismatch repair"/>
    <property type="evidence" value="ECO:0007669"/>
    <property type="project" value="InterPro"/>
</dbReference>
<dbReference type="Proteomes" id="UP000826709">
    <property type="component" value="Chromosome"/>
</dbReference>
<dbReference type="PIRSF" id="PIRSF018267">
    <property type="entry name" value="VSR_endonuc"/>
    <property type="match status" value="1"/>
</dbReference>
<evidence type="ECO:0000313" key="6">
    <source>
        <dbReference type="EMBL" id="QYZ78900.1"/>
    </source>
</evidence>
<reference evidence="6" key="1">
    <citation type="journal article" date="2005" name="Int. J. Syst. Evol. Microbiol.">
        <title>Methanofollis formosanus sp. nov., isolated from a fish pond.</title>
        <authorList>
            <person name="Wu S.Y."/>
            <person name="Chen S.C."/>
            <person name="Lai M.C."/>
        </authorList>
    </citation>
    <scope>NUCLEOTIDE SEQUENCE</scope>
    <source>
        <strain evidence="6">ML15</strain>
    </source>
</reference>
<dbReference type="RefSeq" id="WP_220682673.1">
    <property type="nucleotide sequence ID" value="NZ_CP037968.1"/>
</dbReference>
<keyword evidence="3" id="KW-0227">DNA damage</keyword>
<keyword evidence="7" id="KW-1185">Reference proteome</keyword>
<dbReference type="CDD" id="cd00221">
    <property type="entry name" value="Vsr"/>
    <property type="match status" value="1"/>
</dbReference>
<keyword evidence="1" id="KW-0540">Nuclease</keyword>
<name>A0A8G1EFN1_9EURY</name>
<evidence type="ECO:0000256" key="5">
    <source>
        <dbReference type="ARBA" id="ARBA00023204"/>
    </source>
</evidence>
<evidence type="ECO:0000256" key="3">
    <source>
        <dbReference type="ARBA" id="ARBA00022763"/>
    </source>
</evidence>
<dbReference type="Gene3D" id="3.40.960.10">
    <property type="entry name" value="VSR Endonuclease"/>
    <property type="match status" value="1"/>
</dbReference>
<dbReference type="AlphaFoldDB" id="A0A8G1EFN1"/>
<keyword evidence="4" id="KW-0378">Hydrolase</keyword>
<keyword evidence="5" id="KW-0234">DNA repair</keyword>
<dbReference type="REBASE" id="510566">
    <property type="entry name" value="V.MfoML15ORF5410P"/>
</dbReference>
<dbReference type="Pfam" id="PF03852">
    <property type="entry name" value="Vsr"/>
    <property type="match status" value="1"/>
</dbReference>
<dbReference type="GO" id="GO:0016787">
    <property type="term" value="F:hydrolase activity"/>
    <property type="evidence" value="ECO:0007669"/>
    <property type="project" value="UniProtKB-KW"/>
</dbReference>
<dbReference type="GO" id="GO:0004519">
    <property type="term" value="F:endonuclease activity"/>
    <property type="evidence" value="ECO:0007669"/>
    <property type="project" value="UniProtKB-KW"/>
</dbReference>
<protein>
    <submittedName>
        <fullName evidence="6">DNA mismatch endonuclease Vsr</fullName>
    </submittedName>
</protein>
<keyword evidence="2 6" id="KW-0255">Endonuclease</keyword>
<dbReference type="OrthoDB" id="4874at2157"/>
<reference evidence="6" key="2">
    <citation type="submission" date="2019-03" db="EMBL/GenBank/DDBJ databases">
        <authorList>
            <person name="Chen S.-C."/>
            <person name="Wu S.-Y."/>
            <person name="Lai M.-C."/>
        </authorList>
    </citation>
    <scope>NUCLEOTIDE SEQUENCE</scope>
    <source>
        <strain evidence="6">ML15</strain>
    </source>
</reference>
<dbReference type="InterPro" id="IPR011335">
    <property type="entry name" value="Restrct_endonuc-II-like"/>
</dbReference>
<gene>
    <name evidence="6" type="primary">vsr</name>
    <name evidence="6" type="ORF">E2N92_05405</name>
</gene>
<evidence type="ECO:0000313" key="7">
    <source>
        <dbReference type="Proteomes" id="UP000826709"/>
    </source>
</evidence>
<dbReference type="EMBL" id="CP037968">
    <property type="protein sequence ID" value="QYZ78900.1"/>
    <property type="molecule type" value="Genomic_DNA"/>
</dbReference>
<dbReference type="SUPFAM" id="SSF52980">
    <property type="entry name" value="Restriction endonuclease-like"/>
    <property type="match status" value="1"/>
</dbReference>
<proteinExistence type="predicted"/>
<accession>A0A8G1EFN1</accession>
<organism evidence="6 7">
    <name type="scientific">Methanofollis formosanus</name>
    <dbReference type="NCBI Taxonomy" id="299308"/>
    <lineage>
        <taxon>Archaea</taxon>
        <taxon>Methanobacteriati</taxon>
        <taxon>Methanobacteriota</taxon>
        <taxon>Stenosarchaea group</taxon>
        <taxon>Methanomicrobia</taxon>
        <taxon>Methanomicrobiales</taxon>
        <taxon>Methanomicrobiaceae</taxon>
        <taxon>Methanofollis</taxon>
    </lineage>
</organism>
<dbReference type="NCBIfam" id="TIGR00632">
    <property type="entry name" value="vsr"/>
    <property type="match status" value="1"/>
</dbReference>
<dbReference type="KEGG" id="mfk:E2N92_05405"/>